<protein>
    <submittedName>
        <fullName evidence="1">Uncharacterized protein</fullName>
    </submittedName>
</protein>
<accession>A0A8E0S313</accession>
<dbReference type="Proteomes" id="UP000728185">
    <property type="component" value="Unassembled WGS sequence"/>
</dbReference>
<evidence type="ECO:0000313" key="2">
    <source>
        <dbReference type="Proteomes" id="UP000728185"/>
    </source>
</evidence>
<reference evidence="1" key="1">
    <citation type="submission" date="2019-05" db="EMBL/GenBank/DDBJ databases">
        <title>Annotation for the trematode Fasciolopsis buski.</title>
        <authorList>
            <person name="Choi Y.-J."/>
        </authorList>
    </citation>
    <scope>NUCLEOTIDE SEQUENCE</scope>
    <source>
        <strain evidence="1">HT</strain>
        <tissue evidence="1">Whole worm</tissue>
    </source>
</reference>
<name>A0A8E0S313_9TREM</name>
<organism evidence="1 2">
    <name type="scientific">Fasciolopsis buskii</name>
    <dbReference type="NCBI Taxonomy" id="27845"/>
    <lineage>
        <taxon>Eukaryota</taxon>
        <taxon>Metazoa</taxon>
        <taxon>Spiralia</taxon>
        <taxon>Lophotrochozoa</taxon>
        <taxon>Platyhelminthes</taxon>
        <taxon>Trematoda</taxon>
        <taxon>Digenea</taxon>
        <taxon>Plagiorchiida</taxon>
        <taxon>Echinostomata</taxon>
        <taxon>Echinostomatoidea</taxon>
        <taxon>Fasciolidae</taxon>
        <taxon>Fasciolopsis</taxon>
    </lineage>
</organism>
<dbReference type="AlphaFoldDB" id="A0A8E0S313"/>
<dbReference type="EMBL" id="LUCM01002208">
    <property type="protein sequence ID" value="KAA0197712.1"/>
    <property type="molecule type" value="Genomic_DNA"/>
</dbReference>
<evidence type="ECO:0000313" key="1">
    <source>
        <dbReference type="EMBL" id="KAA0197712.1"/>
    </source>
</evidence>
<gene>
    <name evidence="1" type="ORF">FBUS_01298</name>
</gene>
<keyword evidence="2" id="KW-1185">Reference proteome</keyword>
<proteinExistence type="predicted"/>
<comment type="caution">
    <text evidence="1">The sequence shown here is derived from an EMBL/GenBank/DDBJ whole genome shotgun (WGS) entry which is preliminary data.</text>
</comment>
<sequence length="151" mass="17635">MNHLWASEEKAIEDTLENTKYKLRFSLTDPTEPVPIDQLIKLQSAIRLFDTKYDDLNNRLSEYLSYPDYMQVRHCECRSAVDCFYQIDGYINDISSLLETFDSQKQVVELVADLSRVIERLITTSHEESQMPTKIARTHEKLLTSLTEQLV</sequence>